<dbReference type="Proteomes" id="UP000236161">
    <property type="component" value="Unassembled WGS sequence"/>
</dbReference>
<dbReference type="Gene3D" id="3.50.50.60">
    <property type="entry name" value="FAD/NAD(P)-binding domain"/>
    <property type="match status" value="1"/>
</dbReference>
<dbReference type="OrthoDB" id="5977668at2759"/>
<dbReference type="SUPFAM" id="SSF51905">
    <property type="entry name" value="FAD/NAD(P)-binding domain"/>
    <property type="match status" value="1"/>
</dbReference>
<dbReference type="InterPro" id="IPR026669">
    <property type="entry name" value="Arsenite_MeTrfase-like"/>
</dbReference>
<dbReference type="InterPro" id="IPR029063">
    <property type="entry name" value="SAM-dependent_MTases_sf"/>
</dbReference>
<name>A0A2I0AT39_9ASPA</name>
<dbReference type="InterPro" id="IPR036188">
    <property type="entry name" value="FAD/NAD-bd_sf"/>
</dbReference>
<dbReference type="EMBL" id="KZ451950">
    <property type="protein sequence ID" value="PKA58713.1"/>
    <property type="molecule type" value="Genomic_DNA"/>
</dbReference>
<dbReference type="Pfam" id="PF13450">
    <property type="entry name" value="NAD_binding_8"/>
    <property type="match status" value="1"/>
</dbReference>
<dbReference type="GO" id="GO:0008825">
    <property type="term" value="F:cyclopropane-fatty-acyl-phospholipid synthase activity"/>
    <property type="evidence" value="ECO:0007669"/>
    <property type="project" value="UniProtKB-EC"/>
</dbReference>
<dbReference type="CDD" id="cd02440">
    <property type="entry name" value="AdoMet_MTases"/>
    <property type="match status" value="1"/>
</dbReference>
<dbReference type="PANTHER" id="PTHR43675:SF30">
    <property type="entry name" value="CYCLOPROPANE-FATTY-ACYL-PHOSPHOLIPID SYNTHASE"/>
    <property type="match status" value="1"/>
</dbReference>
<dbReference type="AlphaFoldDB" id="A0A2I0AT39"/>
<evidence type="ECO:0000313" key="2">
    <source>
        <dbReference type="Proteomes" id="UP000236161"/>
    </source>
</evidence>
<dbReference type="GO" id="GO:0032259">
    <property type="term" value="P:methylation"/>
    <property type="evidence" value="ECO:0007669"/>
    <property type="project" value="UniProtKB-KW"/>
</dbReference>
<dbReference type="Gene3D" id="3.40.50.150">
    <property type="entry name" value="Vaccinia Virus protein VP39"/>
    <property type="match status" value="2"/>
</dbReference>
<proteinExistence type="predicted"/>
<keyword evidence="1" id="KW-0489">Methyltransferase</keyword>
<dbReference type="PANTHER" id="PTHR43675">
    <property type="entry name" value="ARSENITE METHYLTRANSFERASE"/>
    <property type="match status" value="1"/>
</dbReference>
<keyword evidence="2" id="KW-1185">Reference proteome</keyword>
<dbReference type="STRING" id="1088818.A0A2I0AT39"/>
<keyword evidence="1" id="KW-0808">Transferase</keyword>
<dbReference type="SUPFAM" id="SSF53335">
    <property type="entry name" value="S-adenosyl-L-methionine-dependent methyltransferases"/>
    <property type="match status" value="1"/>
</dbReference>
<dbReference type="EC" id="2.1.1.79" evidence="1"/>
<evidence type="ECO:0000313" key="1">
    <source>
        <dbReference type="EMBL" id="PKA58713.1"/>
    </source>
</evidence>
<dbReference type="PRINTS" id="PR00419">
    <property type="entry name" value="ADXRDTASE"/>
</dbReference>
<protein>
    <submittedName>
        <fullName evidence="1">Putative (S)-tetrahydroprotoberberine N-methyltransferase 2</fullName>
        <ecNumber evidence="1">2.1.1.79</ecNumber>
    </submittedName>
</protein>
<sequence length="808" mass="91711">MKVAVVGGGLSGLAAAYELAKSGAKVVVFEKESCLGGHCCTAAVAGVDIDFKYIGFNQFSYPNMVELVEELGVEMEAASKMSFSVSLEKGKGYEWGSRDGLAGLFAQRSNFINPYFWHLLQEIFRFKKDVIKYLEVHEGNHNLDCNETLELFIKSHGYSGLFQKAYLIPICASIWSCSSGVMNFSAYSVLSYLRNHHLLQVYFNSVFSLLAFGNCNFFFQIRTELERRSCVIKLGSEVKLVSSAEKGCSVLVTNLEEEFYDGCIISLHAPDALELLGKQKTYDESRILGAYQYVYSDTYLHHDENLMPRNPSAWSSWNFLGTAENDVCVTYWLNVLQNLGSNCQPLFVTHNPPYIPKTNLRKWTTSRPIPSVAASKASLDFVQIQGKRRIWFCGSYQGIYAGLLAVNHMLGREFKLQKNHMVLSLLGIGARLIVTKFLESYVSTGSLTLLEEGGDIFVFQGTNKRANAKSTIKVRDPCFYWKIATEADIGLADAYINGYVSFVDEKYGLLNFLLVLISNRDMKNSFNNNHSWWTPFLLTSIAASAKYFMKHISRSNSLSKARHNISLHYDLSNEFFSLFLDETMQYSCAIFKNESEDLRVAQLRKVYILINKAKIEAKHEILEIGCGWGCLAIEVVKSIGCKYTGISLSVEQLNYSQRRVREAGLEGKITLLLCDYRKIPTSQKYDRIISCLCLQCISIPDQRFEEYRRSSDFMKEYIFPGGCIPSLSRITSAMASSSKLCVEHLENIGIHYYQTLMHWRTNLLSNKSKILALGFDEKFIRTWEYYFLYCAAGFKSRTLGDYQVRLSF</sequence>
<reference evidence="1 2" key="1">
    <citation type="journal article" date="2017" name="Nature">
        <title>The Apostasia genome and the evolution of orchids.</title>
        <authorList>
            <person name="Zhang G.Q."/>
            <person name="Liu K.W."/>
            <person name="Li Z."/>
            <person name="Lohaus R."/>
            <person name="Hsiao Y.Y."/>
            <person name="Niu S.C."/>
            <person name="Wang J.Y."/>
            <person name="Lin Y.C."/>
            <person name="Xu Q."/>
            <person name="Chen L.J."/>
            <person name="Yoshida K."/>
            <person name="Fujiwara S."/>
            <person name="Wang Z.W."/>
            <person name="Zhang Y.Q."/>
            <person name="Mitsuda N."/>
            <person name="Wang M."/>
            <person name="Liu G.H."/>
            <person name="Pecoraro L."/>
            <person name="Huang H.X."/>
            <person name="Xiao X.J."/>
            <person name="Lin M."/>
            <person name="Wu X.Y."/>
            <person name="Wu W.L."/>
            <person name="Chen Y.Y."/>
            <person name="Chang S.B."/>
            <person name="Sakamoto S."/>
            <person name="Ohme-Takagi M."/>
            <person name="Yagi M."/>
            <person name="Zeng S.J."/>
            <person name="Shen C.Y."/>
            <person name="Yeh C.M."/>
            <person name="Luo Y.B."/>
            <person name="Tsai W.C."/>
            <person name="Van de Peer Y."/>
            <person name="Liu Z.J."/>
        </authorList>
    </citation>
    <scope>NUCLEOTIDE SEQUENCE [LARGE SCALE GENOMIC DNA]</scope>
    <source>
        <strain evidence="2">cv. Shenzhen</strain>
        <tissue evidence="1">Stem</tissue>
    </source>
</reference>
<organism evidence="1 2">
    <name type="scientific">Apostasia shenzhenica</name>
    <dbReference type="NCBI Taxonomy" id="1088818"/>
    <lineage>
        <taxon>Eukaryota</taxon>
        <taxon>Viridiplantae</taxon>
        <taxon>Streptophyta</taxon>
        <taxon>Embryophyta</taxon>
        <taxon>Tracheophyta</taxon>
        <taxon>Spermatophyta</taxon>
        <taxon>Magnoliopsida</taxon>
        <taxon>Liliopsida</taxon>
        <taxon>Asparagales</taxon>
        <taxon>Orchidaceae</taxon>
        <taxon>Apostasioideae</taxon>
        <taxon>Apostasia</taxon>
    </lineage>
</organism>
<accession>A0A2I0AT39</accession>
<gene>
    <name evidence="1" type="ORF">AXF42_Ash000806</name>
</gene>
<dbReference type="Pfam" id="PF02353">
    <property type="entry name" value="CMAS"/>
    <property type="match status" value="2"/>
</dbReference>